<feature type="binding site" evidence="2">
    <location>
        <begin position="61"/>
        <end position="63"/>
    </location>
    <ligand>
        <name>substrate</name>
    </ligand>
</feature>
<sequence>MEKFEKIPRHVAVIMDGNGRWARGEGQQRLFGHHRGVDSVRQVVSAARELGVEYLTLYAFSTENWGRSAEEVDGLMELLAFSILNELPQLTQQQIKFRFIGDTTKLPSKTRQSIELAEQTVVEDVKMHLVIAVNYSSRWEIVEAVKSIVREGIAAGDVTVDTISDRLQTVSMPDPDLMIRTSGEQRLSNFLLWQLSYAELYFTPVLWPEFDGEQFREAIKEYNSRDRRFGLAK</sequence>
<evidence type="ECO:0000256" key="1">
    <source>
        <dbReference type="ARBA" id="ARBA00022679"/>
    </source>
</evidence>
<feature type="binding site" evidence="2">
    <location>
        <position position="21"/>
    </location>
    <ligand>
        <name>substrate</name>
    </ligand>
</feature>
<dbReference type="eggNOG" id="COG0020">
    <property type="taxonomic scope" value="Bacteria"/>
</dbReference>
<feature type="binding site" evidence="2">
    <location>
        <position position="16"/>
    </location>
    <ligand>
        <name>Mg(2+)</name>
        <dbReference type="ChEBI" id="CHEBI:18420"/>
    </ligand>
</feature>
<accession>A0A060R9B2</accession>
<dbReference type="EMBL" id="HG934468">
    <property type="protein sequence ID" value="CDN32152.1"/>
    <property type="molecule type" value="Genomic_DNA"/>
</dbReference>
<feature type="binding site" evidence="2">
    <location>
        <position position="180"/>
    </location>
    <ligand>
        <name>substrate</name>
    </ligand>
</feature>
<dbReference type="InterPro" id="IPR018520">
    <property type="entry name" value="UPP_synth-like_CS"/>
</dbReference>
<gene>
    <name evidence="3" type="ORF">BN938_2079</name>
</gene>
<dbReference type="STRING" id="1433126.BN938_2079"/>
<dbReference type="CDD" id="cd00475">
    <property type="entry name" value="Cis_IPPS"/>
    <property type="match status" value="1"/>
</dbReference>
<keyword evidence="2" id="KW-0479">Metal-binding</keyword>
<dbReference type="Pfam" id="PF01255">
    <property type="entry name" value="Prenyltransf"/>
    <property type="match status" value="1"/>
</dbReference>
<dbReference type="Gene3D" id="3.40.1180.10">
    <property type="entry name" value="Decaprenyl diphosphate synthase-like"/>
    <property type="match status" value="1"/>
</dbReference>
<evidence type="ECO:0000313" key="4">
    <source>
        <dbReference type="Proteomes" id="UP000027616"/>
    </source>
</evidence>
<dbReference type="Proteomes" id="UP000027616">
    <property type="component" value="Chromosome I"/>
</dbReference>
<feature type="binding site" evidence="2">
    <location>
        <position position="65"/>
    </location>
    <ligand>
        <name>substrate</name>
    </ligand>
</feature>
<keyword evidence="4" id="KW-1185">Reference proteome</keyword>
<dbReference type="InterPro" id="IPR001441">
    <property type="entry name" value="UPP_synth-like"/>
</dbReference>
<feature type="binding site" evidence="2">
    <location>
        <position position="33"/>
    </location>
    <ligand>
        <name>substrate</name>
    </ligand>
</feature>
<dbReference type="HOGENOM" id="CLU_038505_1_1_10"/>
<comment type="cofactor">
    <cofactor evidence="2">
        <name>Mg(2+)</name>
        <dbReference type="ChEBI" id="CHEBI:18420"/>
    </cofactor>
    <text evidence="2">Binds 2 magnesium ions per subunit.</text>
</comment>
<dbReference type="OrthoDB" id="4191603at2"/>
<feature type="binding site" evidence="2">
    <location>
        <position position="29"/>
    </location>
    <ligand>
        <name>substrate</name>
    </ligand>
</feature>
<dbReference type="GO" id="GO:0045547">
    <property type="term" value="F:ditrans,polycis-polyprenyl diphosphate synthase [(2E,6E)-farnesyl diphosphate specific] activity"/>
    <property type="evidence" value="ECO:0007669"/>
    <property type="project" value="TreeGrafter"/>
</dbReference>
<dbReference type="PANTHER" id="PTHR10291:SF0">
    <property type="entry name" value="DEHYDRODOLICHYL DIPHOSPHATE SYNTHASE 2"/>
    <property type="match status" value="1"/>
</dbReference>
<organism evidence="3 4">
    <name type="scientific">Mucinivorans hirudinis</name>
    <dbReference type="NCBI Taxonomy" id="1433126"/>
    <lineage>
        <taxon>Bacteria</taxon>
        <taxon>Pseudomonadati</taxon>
        <taxon>Bacteroidota</taxon>
        <taxon>Bacteroidia</taxon>
        <taxon>Bacteroidales</taxon>
        <taxon>Rikenellaceae</taxon>
        <taxon>Mucinivorans</taxon>
    </lineage>
</organism>
<dbReference type="KEGG" id="rbc:BN938_2079"/>
<dbReference type="SUPFAM" id="SSF64005">
    <property type="entry name" value="Undecaprenyl diphosphate synthase"/>
    <property type="match status" value="1"/>
</dbReference>
<keyword evidence="1 2" id="KW-0808">Transferase</keyword>
<comment type="similarity">
    <text evidence="2">Belongs to the UPP synthase family.</text>
</comment>
<feature type="active site" evidence="2">
    <location>
        <position position="16"/>
    </location>
</feature>
<dbReference type="GO" id="GO:0000287">
    <property type="term" value="F:magnesium ion binding"/>
    <property type="evidence" value="ECO:0007669"/>
    <property type="project" value="UniProtKB-UniRule"/>
</dbReference>
<dbReference type="NCBIfam" id="TIGR00055">
    <property type="entry name" value="uppS"/>
    <property type="match status" value="1"/>
</dbReference>
<dbReference type="EC" id="2.5.1.-" evidence="2"/>
<feature type="binding site" evidence="2">
    <location>
        <position position="67"/>
    </location>
    <ligand>
        <name>substrate</name>
    </ligand>
</feature>
<dbReference type="PATRIC" id="fig|1433126.3.peg.2052"/>
<dbReference type="PANTHER" id="PTHR10291">
    <property type="entry name" value="DEHYDRODOLICHYL DIPHOSPHATE SYNTHASE FAMILY MEMBER"/>
    <property type="match status" value="1"/>
</dbReference>
<dbReference type="AlphaFoldDB" id="A0A060R9B2"/>
<dbReference type="PROSITE" id="PS01066">
    <property type="entry name" value="UPP_SYNTHASE"/>
    <property type="match status" value="1"/>
</dbReference>
<feature type="binding site" evidence="2">
    <location>
        <position position="199"/>
    </location>
    <ligand>
        <name>Mg(2+)</name>
        <dbReference type="ChEBI" id="CHEBI:18420"/>
    </ligand>
</feature>
<evidence type="ECO:0000313" key="3">
    <source>
        <dbReference type="EMBL" id="CDN32152.1"/>
    </source>
</evidence>
<feature type="binding site" evidence="2">
    <location>
        <begin position="17"/>
        <end position="20"/>
    </location>
    <ligand>
        <name>substrate</name>
    </ligand>
</feature>
<feature type="active site" description="Proton acceptor" evidence="2">
    <location>
        <position position="64"/>
    </location>
</feature>
<protein>
    <recommendedName>
        <fullName evidence="2">Isoprenyl transferase</fullName>
        <ecNumber evidence="2">2.5.1.-</ecNumber>
    </recommendedName>
</protein>
<name>A0A060R9B2_9BACT</name>
<keyword evidence="2" id="KW-0460">Magnesium</keyword>
<feature type="binding site" evidence="2">
    <location>
        <begin position="186"/>
        <end position="188"/>
    </location>
    <ligand>
        <name>substrate</name>
    </ligand>
</feature>
<comment type="subunit">
    <text evidence="2">Homodimer.</text>
</comment>
<dbReference type="FunFam" id="3.40.1180.10:FF:000001">
    <property type="entry name" value="(2E,6E)-farnesyl-diphosphate-specific ditrans,polycis-undecaprenyl-diphosphate synthase"/>
    <property type="match status" value="1"/>
</dbReference>
<evidence type="ECO:0000256" key="2">
    <source>
        <dbReference type="HAMAP-Rule" id="MF_01139"/>
    </source>
</evidence>
<dbReference type="HAMAP" id="MF_01139">
    <property type="entry name" value="ISPT"/>
    <property type="match status" value="1"/>
</dbReference>
<dbReference type="InterPro" id="IPR036424">
    <property type="entry name" value="UPP_synth-like_sf"/>
</dbReference>
<comment type="function">
    <text evidence="2">Catalyzes the condensation of isopentenyl diphosphate (IPP) with allylic pyrophosphates generating different type of terpenoids.</text>
</comment>
<proteinExistence type="inferred from homology"/>
<reference evidence="3 4" key="1">
    <citation type="journal article" date="2015" name="Genome Announc.">
        <title>Complete Genome Sequence of the Novel Leech Symbiont Mucinivorans hirudinis M3T.</title>
        <authorList>
            <person name="Nelson M.C."/>
            <person name="Bomar L."/>
            <person name="Graf J."/>
        </authorList>
    </citation>
    <scope>NUCLEOTIDE SEQUENCE [LARGE SCALE GENOMIC DNA]</scope>
    <source>
        <strain evidence="4">M3</strain>
    </source>
</reference>
<dbReference type="GO" id="GO:0016094">
    <property type="term" value="P:polyprenol biosynthetic process"/>
    <property type="evidence" value="ECO:0007669"/>
    <property type="project" value="TreeGrafter"/>
</dbReference>